<feature type="domain" description="DNA binding HTH" evidence="1">
    <location>
        <begin position="14"/>
        <end position="54"/>
    </location>
</feature>
<dbReference type="Proteomes" id="UP000019194">
    <property type="component" value="Unassembled WGS sequence"/>
</dbReference>
<dbReference type="GO" id="GO:0043565">
    <property type="term" value="F:sequence-specific DNA binding"/>
    <property type="evidence" value="ECO:0007669"/>
    <property type="project" value="InterPro"/>
</dbReference>
<evidence type="ECO:0000313" key="3">
    <source>
        <dbReference type="Proteomes" id="UP000019194"/>
    </source>
</evidence>
<sequence>MTAQPRQLASKGKQAEREAIENVIQRFGSSVEGKKQAATELGISIATLYRKIKLYGL</sequence>
<comment type="caution">
    <text evidence="2">The sequence shown here is derived from an EMBL/GenBank/DDBJ whole genome shotgun (WGS) entry which is preliminary data.</text>
</comment>
<evidence type="ECO:0000259" key="1">
    <source>
        <dbReference type="Pfam" id="PF02954"/>
    </source>
</evidence>
<protein>
    <recommendedName>
        <fullName evidence="1">DNA binding HTH domain-containing protein</fullName>
    </recommendedName>
</protein>
<dbReference type="AlphaFoldDB" id="A0A7G2IRG0"/>
<dbReference type="InterPro" id="IPR002197">
    <property type="entry name" value="HTH_Fis"/>
</dbReference>
<dbReference type="InterPro" id="IPR009057">
    <property type="entry name" value="Homeodomain-like_sf"/>
</dbReference>
<evidence type="ECO:0000313" key="2">
    <source>
        <dbReference type="EMBL" id="CDL38569.1"/>
    </source>
</evidence>
<dbReference type="Pfam" id="PF02954">
    <property type="entry name" value="HTH_8"/>
    <property type="match status" value="1"/>
</dbReference>
<accession>A0A7G2IRG0</accession>
<proteinExistence type="predicted"/>
<dbReference type="EMBL" id="CBWP010000043">
    <property type="protein sequence ID" value="CDL38569.1"/>
    <property type="molecule type" value="Genomic_DNA"/>
</dbReference>
<organism evidence="2 3">
    <name type="scientific">Citrobacter freundii</name>
    <dbReference type="NCBI Taxonomy" id="546"/>
    <lineage>
        <taxon>Bacteria</taxon>
        <taxon>Pseudomonadati</taxon>
        <taxon>Pseudomonadota</taxon>
        <taxon>Gammaproteobacteria</taxon>
        <taxon>Enterobacterales</taxon>
        <taxon>Enterobacteriaceae</taxon>
        <taxon>Citrobacter</taxon>
        <taxon>Citrobacter freundii complex</taxon>
    </lineage>
</organism>
<dbReference type="Gene3D" id="1.10.10.60">
    <property type="entry name" value="Homeodomain-like"/>
    <property type="match status" value="1"/>
</dbReference>
<reference evidence="2 3" key="1">
    <citation type="submission" date="2013-10" db="EMBL/GenBank/DDBJ databases">
        <title>Antibiotic resistance diversity of beta-lactamase producers in the General Hospital Vienna.</title>
        <authorList>
            <person name="Barisic I."/>
            <person name="Mitteregger D."/>
            <person name="Hirschl A.M."/>
            <person name="Noehammer C."/>
            <person name="Wiesinger-Mayr H."/>
        </authorList>
    </citation>
    <scope>NUCLEOTIDE SEQUENCE [LARGE SCALE GENOMIC DNA]</scope>
    <source>
        <strain evidence="2 3">ISC11</strain>
    </source>
</reference>
<name>A0A7G2IRG0_CITFR</name>
<dbReference type="SUPFAM" id="SSF46689">
    <property type="entry name" value="Homeodomain-like"/>
    <property type="match status" value="1"/>
</dbReference>